<dbReference type="Proteomes" id="UP001244427">
    <property type="component" value="Unassembled WGS sequence"/>
</dbReference>
<proteinExistence type="predicted"/>
<dbReference type="AlphaFoldDB" id="A0AAW8EYU8"/>
<sequence>MQRVVLRIAAQPVVDADTVFLGERPRRVPVVVIVRLPGAVARKAELLAIVQVVGGINTMAPLVAFNVGHPLRPVLQRNGVFTLDEVQLTPVFEVPTSAAGCPQFSCWFTTQTVGNYSNRRWELLCYNSLVLWAGSGQRVGDTKPDLCDLSTKFAHGNKTKRDWKIGNSAFAALLFPTQPLEDIGKLSEGNRPIETAQHLQHRAKFFLGHYAKLGHDALLCGSIINLASMAY</sequence>
<protein>
    <submittedName>
        <fullName evidence="1">Uncharacterized protein</fullName>
    </submittedName>
</protein>
<reference evidence="1 2" key="1">
    <citation type="submission" date="2023-07" db="EMBL/GenBank/DDBJ databases">
        <title>Comparative genomics of wheat-associated soil bacteria to identify genetic determinants of phenazine resistance.</title>
        <authorList>
            <person name="Mouncey N."/>
        </authorList>
    </citation>
    <scope>NUCLEOTIDE SEQUENCE [LARGE SCALE GENOMIC DNA]</scope>
    <source>
        <strain evidence="1 2">W4I9-1</strain>
    </source>
</reference>
<evidence type="ECO:0000313" key="1">
    <source>
        <dbReference type="EMBL" id="MDQ0648625.1"/>
    </source>
</evidence>
<evidence type="ECO:0000313" key="2">
    <source>
        <dbReference type="Proteomes" id="UP001244427"/>
    </source>
</evidence>
<accession>A0AAW8EYU8</accession>
<keyword evidence="2" id="KW-1185">Reference proteome</keyword>
<name>A0AAW8EYU8_9MICO</name>
<organism evidence="1 2">
    <name type="scientific">Microbacterium natoriense</name>
    <dbReference type="NCBI Taxonomy" id="284570"/>
    <lineage>
        <taxon>Bacteria</taxon>
        <taxon>Bacillati</taxon>
        <taxon>Actinomycetota</taxon>
        <taxon>Actinomycetes</taxon>
        <taxon>Micrococcales</taxon>
        <taxon>Microbacteriaceae</taxon>
        <taxon>Microbacterium</taxon>
    </lineage>
</organism>
<gene>
    <name evidence="1" type="ORF">QFZ53_002821</name>
</gene>
<dbReference type="EMBL" id="JAUSXV010000001">
    <property type="protein sequence ID" value="MDQ0648625.1"/>
    <property type="molecule type" value="Genomic_DNA"/>
</dbReference>
<comment type="caution">
    <text evidence="1">The sequence shown here is derived from an EMBL/GenBank/DDBJ whole genome shotgun (WGS) entry which is preliminary data.</text>
</comment>